<dbReference type="EMBL" id="KE504130">
    <property type="protein sequence ID" value="EPT03353.1"/>
    <property type="molecule type" value="Genomic_DNA"/>
</dbReference>
<dbReference type="HOGENOM" id="CLU_2589795_0_0_1"/>
<accession>S8EGD4</accession>
<dbReference type="Proteomes" id="UP000015241">
    <property type="component" value="Unassembled WGS sequence"/>
</dbReference>
<keyword evidence="2" id="KW-1185">Reference proteome</keyword>
<proteinExistence type="predicted"/>
<gene>
    <name evidence="1" type="ORF">FOMPIDRAFT_1022367</name>
</gene>
<protein>
    <submittedName>
        <fullName evidence="1">Uncharacterized protein</fullName>
    </submittedName>
</protein>
<sequence length="80" mass="8880">MALGTTTSSCPWRPQNHPWSYGNVRSLCPRCRPYLRPQCHLSACGVELPFCIQGDGDQRPAPGMCSSRSLFAIISDGQRR</sequence>
<organism evidence="1 2">
    <name type="scientific">Fomitopsis schrenkii</name>
    <name type="common">Brown rot fungus</name>
    <dbReference type="NCBI Taxonomy" id="2126942"/>
    <lineage>
        <taxon>Eukaryota</taxon>
        <taxon>Fungi</taxon>
        <taxon>Dikarya</taxon>
        <taxon>Basidiomycota</taxon>
        <taxon>Agaricomycotina</taxon>
        <taxon>Agaricomycetes</taxon>
        <taxon>Polyporales</taxon>
        <taxon>Fomitopsis</taxon>
    </lineage>
</organism>
<dbReference type="InParanoid" id="S8EGD4"/>
<dbReference type="AlphaFoldDB" id="S8EGD4"/>
<reference evidence="1 2" key="1">
    <citation type="journal article" date="2012" name="Science">
        <title>The Paleozoic origin of enzymatic lignin decomposition reconstructed from 31 fungal genomes.</title>
        <authorList>
            <person name="Floudas D."/>
            <person name="Binder M."/>
            <person name="Riley R."/>
            <person name="Barry K."/>
            <person name="Blanchette R.A."/>
            <person name="Henrissat B."/>
            <person name="Martinez A.T."/>
            <person name="Otillar R."/>
            <person name="Spatafora J.W."/>
            <person name="Yadav J.S."/>
            <person name="Aerts A."/>
            <person name="Benoit I."/>
            <person name="Boyd A."/>
            <person name="Carlson A."/>
            <person name="Copeland A."/>
            <person name="Coutinho P.M."/>
            <person name="de Vries R.P."/>
            <person name="Ferreira P."/>
            <person name="Findley K."/>
            <person name="Foster B."/>
            <person name="Gaskell J."/>
            <person name="Glotzer D."/>
            <person name="Gorecki P."/>
            <person name="Heitman J."/>
            <person name="Hesse C."/>
            <person name="Hori C."/>
            <person name="Igarashi K."/>
            <person name="Jurgens J.A."/>
            <person name="Kallen N."/>
            <person name="Kersten P."/>
            <person name="Kohler A."/>
            <person name="Kuees U."/>
            <person name="Kumar T.K.A."/>
            <person name="Kuo A."/>
            <person name="LaButti K."/>
            <person name="Larrondo L.F."/>
            <person name="Lindquist E."/>
            <person name="Ling A."/>
            <person name="Lombard V."/>
            <person name="Lucas S."/>
            <person name="Lundell T."/>
            <person name="Martin R."/>
            <person name="McLaughlin D.J."/>
            <person name="Morgenstern I."/>
            <person name="Morin E."/>
            <person name="Murat C."/>
            <person name="Nagy L.G."/>
            <person name="Nolan M."/>
            <person name="Ohm R.A."/>
            <person name="Patyshakuliyeva A."/>
            <person name="Rokas A."/>
            <person name="Ruiz-Duenas F.J."/>
            <person name="Sabat G."/>
            <person name="Salamov A."/>
            <person name="Samejima M."/>
            <person name="Schmutz J."/>
            <person name="Slot J.C."/>
            <person name="St John F."/>
            <person name="Stenlid J."/>
            <person name="Sun H."/>
            <person name="Sun S."/>
            <person name="Syed K."/>
            <person name="Tsang A."/>
            <person name="Wiebenga A."/>
            <person name="Young D."/>
            <person name="Pisabarro A."/>
            <person name="Eastwood D.C."/>
            <person name="Martin F."/>
            <person name="Cullen D."/>
            <person name="Grigoriev I.V."/>
            <person name="Hibbett D.S."/>
        </authorList>
    </citation>
    <scope>NUCLEOTIDE SEQUENCE</scope>
    <source>
        <strain evidence="2">FP-58527</strain>
    </source>
</reference>
<evidence type="ECO:0000313" key="1">
    <source>
        <dbReference type="EMBL" id="EPT03353.1"/>
    </source>
</evidence>
<evidence type="ECO:0000313" key="2">
    <source>
        <dbReference type="Proteomes" id="UP000015241"/>
    </source>
</evidence>
<name>S8EGD4_FOMSC</name>